<keyword evidence="2" id="KW-1185">Reference proteome</keyword>
<gene>
    <name evidence="1" type="ORF">psyc5s11_35170</name>
</gene>
<organism evidence="1 2">
    <name type="scientific">Clostridium gelidum</name>
    <dbReference type="NCBI Taxonomy" id="704125"/>
    <lineage>
        <taxon>Bacteria</taxon>
        <taxon>Bacillati</taxon>
        <taxon>Bacillota</taxon>
        <taxon>Clostridia</taxon>
        <taxon>Eubacteriales</taxon>
        <taxon>Clostridiaceae</taxon>
        <taxon>Clostridium</taxon>
    </lineage>
</organism>
<evidence type="ECO:0000313" key="2">
    <source>
        <dbReference type="Proteomes" id="UP000824633"/>
    </source>
</evidence>
<sequence>MNIQEVMKIISDEKIGRCVYKKELNVLMMGPFDLEHKKNKWYVIENIERRGEVIKFETINESEACEHFLEEVRRRKIEITN</sequence>
<name>A0ABM7T604_9CLOT</name>
<evidence type="ECO:0000313" key="1">
    <source>
        <dbReference type="EMBL" id="BCZ47450.1"/>
    </source>
</evidence>
<proteinExistence type="predicted"/>
<protein>
    <recommendedName>
        <fullName evidence="3">Phage protein</fullName>
    </recommendedName>
</protein>
<dbReference type="Proteomes" id="UP000824633">
    <property type="component" value="Chromosome"/>
</dbReference>
<reference evidence="2" key="1">
    <citation type="submission" date="2021-07" db="EMBL/GenBank/DDBJ databases">
        <title>Complete genome sequencing of a Clostridium isolate.</title>
        <authorList>
            <person name="Ueki A."/>
            <person name="Tonouchi A."/>
        </authorList>
    </citation>
    <scope>NUCLEOTIDE SEQUENCE [LARGE SCALE GENOMIC DNA]</scope>
    <source>
        <strain evidence="2">C5S11</strain>
    </source>
</reference>
<dbReference type="RefSeq" id="WP_224033787.1">
    <property type="nucleotide sequence ID" value="NZ_AP024849.1"/>
</dbReference>
<dbReference type="EMBL" id="AP024849">
    <property type="protein sequence ID" value="BCZ47450.1"/>
    <property type="molecule type" value="Genomic_DNA"/>
</dbReference>
<evidence type="ECO:0008006" key="3">
    <source>
        <dbReference type="Google" id="ProtNLM"/>
    </source>
</evidence>
<accession>A0ABM7T604</accession>